<feature type="compositionally biased region" description="Low complexity" evidence="1">
    <location>
        <begin position="115"/>
        <end position="125"/>
    </location>
</feature>
<proteinExistence type="predicted"/>
<feature type="compositionally biased region" description="Low complexity" evidence="1">
    <location>
        <begin position="38"/>
        <end position="67"/>
    </location>
</feature>
<gene>
    <name evidence="2" type="ORF">AVDCRST_MAG89-4083</name>
</gene>
<feature type="non-terminal residue" evidence="2">
    <location>
        <position position="185"/>
    </location>
</feature>
<feature type="compositionally biased region" description="Low complexity" evidence="1">
    <location>
        <begin position="96"/>
        <end position="107"/>
    </location>
</feature>
<feature type="region of interest" description="Disordered" evidence="1">
    <location>
        <begin position="1"/>
        <end position="185"/>
    </location>
</feature>
<evidence type="ECO:0000313" key="2">
    <source>
        <dbReference type="EMBL" id="CAA9365829.1"/>
    </source>
</evidence>
<feature type="non-terminal residue" evidence="2">
    <location>
        <position position="1"/>
    </location>
</feature>
<evidence type="ECO:0000256" key="1">
    <source>
        <dbReference type="SAM" id="MobiDB-lite"/>
    </source>
</evidence>
<dbReference type="EMBL" id="CADCTV010000855">
    <property type="protein sequence ID" value="CAA9365829.1"/>
    <property type="molecule type" value="Genomic_DNA"/>
</dbReference>
<feature type="compositionally biased region" description="Low complexity" evidence="1">
    <location>
        <begin position="1"/>
        <end position="13"/>
    </location>
</feature>
<protein>
    <submittedName>
        <fullName evidence="2">Exopolysaccharide synthesis, ExoD</fullName>
    </submittedName>
</protein>
<accession>A0A6J4MSE0</accession>
<sequence length="185" mass="18048">ARSAAPARVPADGPGRGAAGASVPFPRQPGPHHHAGEPAHCPLGRAAPSPARQRAGSRAAAAGAGAALRPHGDGRHAAPRFPLGRPGTGGTQVAVGARNGRPAALRRGGAGGRAAAGRPRAAAAAHQYAPSGRHHPLRPGVDQPGPSPHALRHGGTGGRGPALRDPRRGGGNRGAGRHAGASPGL</sequence>
<name>A0A6J4MSE0_9BACT</name>
<dbReference type="AlphaFoldDB" id="A0A6J4MSE0"/>
<organism evidence="2">
    <name type="scientific">uncultured Gemmatimonadota bacterium</name>
    <dbReference type="NCBI Taxonomy" id="203437"/>
    <lineage>
        <taxon>Bacteria</taxon>
        <taxon>Pseudomonadati</taxon>
        <taxon>Gemmatimonadota</taxon>
        <taxon>environmental samples</taxon>
    </lineage>
</organism>
<reference evidence="2" key="1">
    <citation type="submission" date="2020-02" db="EMBL/GenBank/DDBJ databases">
        <authorList>
            <person name="Meier V. D."/>
        </authorList>
    </citation>
    <scope>NUCLEOTIDE SEQUENCE</scope>
    <source>
        <strain evidence="2">AVDCRST_MAG89</strain>
    </source>
</reference>